<reference evidence="2 3" key="1">
    <citation type="submission" date="2016-10" db="EMBL/GenBank/DDBJ databases">
        <authorList>
            <person name="de Groot N.N."/>
        </authorList>
    </citation>
    <scope>NUCLEOTIDE SEQUENCE [LARGE SCALE GENOMIC DNA]</scope>
    <source>
        <strain evidence="2 3">DSM 19073</strain>
    </source>
</reference>
<dbReference type="InterPro" id="IPR011990">
    <property type="entry name" value="TPR-like_helical_dom_sf"/>
</dbReference>
<feature type="compositionally biased region" description="Polar residues" evidence="1">
    <location>
        <begin position="1"/>
        <end position="12"/>
    </location>
</feature>
<name>A0A1I3IN80_9RHOB</name>
<feature type="region of interest" description="Disordered" evidence="1">
    <location>
        <begin position="1"/>
        <end position="20"/>
    </location>
</feature>
<evidence type="ECO:0000313" key="3">
    <source>
        <dbReference type="Proteomes" id="UP000199110"/>
    </source>
</evidence>
<dbReference type="EMBL" id="FORA01000001">
    <property type="protein sequence ID" value="SFI49339.1"/>
    <property type="molecule type" value="Genomic_DNA"/>
</dbReference>
<keyword evidence="3" id="KW-1185">Reference proteome</keyword>
<dbReference type="Gene3D" id="1.25.40.10">
    <property type="entry name" value="Tetratricopeptide repeat domain"/>
    <property type="match status" value="1"/>
</dbReference>
<gene>
    <name evidence="2" type="ORF">SAMN04488095_1038</name>
</gene>
<evidence type="ECO:0000256" key="1">
    <source>
        <dbReference type="SAM" id="MobiDB-lite"/>
    </source>
</evidence>
<evidence type="ECO:0000313" key="2">
    <source>
        <dbReference type="EMBL" id="SFI49339.1"/>
    </source>
</evidence>
<evidence type="ECO:0008006" key="4">
    <source>
        <dbReference type="Google" id="ProtNLM"/>
    </source>
</evidence>
<dbReference type="SUPFAM" id="SSF48452">
    <property type="entry name" value="TPR-like"/>
    <property type="match status" value="1"/>
</dbReference>
<organism evidence="2 3">
    <name type="scientific">Jannaschia pohangensis</name>
    <dbReference type="NCBI Taxonomy" id="390807"/>
    <lineage>
        <taxon>Bacteria</taxon>
        <taxon>Pseudomonadati</taxon>
        <taxon>Pseudomonadota</taxon>
        <taxon>Alphaproteobacteria</taxon>
        <taxon>Rhodobacterales</taxon>
        <taxon>Roseobacteraceae</taxon>
        <taxon>Jannaschia</taxon>
    </lineage>
</organism>
<proteinExistence type="predicted"/>
<dbReference type="Proteomes" id="UP000199110">
    <property type="component" value="Unassembled WGS sequence"/>
</dbReference>
<dbReference type="RefSeq" id="WP_092777739.1">
    <property type="nucleotide sequence ID" value="NZ_FORA01000001.1"/>
</dbReference>
<protein>
    <recommendedName>
        <fullName evidence="4">Tetratricopeptide repeat-containing protein</fullName>
    </recommendedName>
</protein>
<sequence length="231" mass="24704">MTARSPHTQTDAKTLPQAIRPAVRRRNSRAVALAVSLLVPCAGLAQGGLTPPAEVTPEIIALRGCVEGVSHPSGQPLSVEDQGAACDDHVALAEDAIGAIFFRGLHFFDHGITDAHRAQAFDDFSRVIDAGGDVPSAAYANRAWLHVRHLGDADAALADIDNAIALAAETPRSGHFERRAYILTAKAQRDNEPALIGLALDDLDRALALRPDSRTALRMRDALTGYLRDLR</sequence>
<dbReference type="AlphaFoldDB" id="A0A1I3IN80"/>
<dbReference type="OrthoDB" id="7855379at2"/>
<dbReference type="STRING" id="390807.SAMN04488095_1038"/>
<accession>A0A1I3IN80</accession>